<accession>A0A2S7A5B8</accession>
<name>A0A2S7A5B8_9XANT</name>
<dbReference type="AlphaFoldDB" id="A0A2S7A5B8"/>
<evidence type="ECO:0000313" key="2">
    <source>
        <dbReference type="Proteomes" id="UP000238049"/>
    </source>
</evidence>
<protein>
    <submittedName>
        <fullName evidence="1">Type III secretion protein</fullName>
    </submittedName>
</protein>
<dbReference type="Pfam" id="PF09483">
    <property type="entry name" value="HpaP"/>
    <property type="match status" value="1"/>
</dbReference>
<sequence>MRKPPARHVRILPLAGPPLRPAAPATPLRLAQRANFMQLRRRLNGAQLAVPDALLPQECDDYPPQPDVEDAADADADVANEEHDPAPVRSAPSLCLDQGHHRQIARRNDSDALGRQIATEWIRTQRAQMAINHIALRVAEFCNATQVRGSGTWEAWLDINHDLLAQTTLFLRLSPDQLSLRFNTSSPDAREVLCSEKNRLDTALKATLSDTLHVSIEVV</sequence>
<dbReference type="EMBL" id="MDSL01000008">
    <property type="protein sequence ID" value="PPU02288.1"/>
    <property type="molecule type" value="Genomic_DNA"/>
</dbReference>
<comment type="caution">
    <text evidence="1">The sequence shown here is derived from an EMBL/GenBank/DDBJ whole genome shotgun (WGS) entry which is preliminary data.</text>
</comment>
<reference evidence="1 2" key="1">
    <citation type="submission" date="2016-08" db="EMBL/GenBank/DDBJ databases">
        <title>Evolution of the type three secretion system and type three effector repertoires in Xanthomonas.</title>
        <authorList>
            <person name="Merda D."/>
            <person name="Briand M."/>
            <person name="Bosis E."/>
            <person name="Rousseau C."/>
            <person name="Portier P."/>
            <person name="Jacques M.-A."/>
            <person name="Fischer-Le Saux M."/>
        </authorList>
    </citation>
    <scope>NUCLEOTIDE SEQUENCE [LARGE SCALE GENOMIC DNA]</scope>
    <source>
        <strain evidence="1 2">CFBP 7409</strain>
    </source>
</reference>
<gene>
    <name evidence="1" type="ORF">XarbCFBP7409_05965</name>
</gene>
<evidence type="ECO:0000313" key="1">
    <source>
        <dbReference type="EMBL" id="PPU02288.1"/>
    </source>
</evidence>
<organism evidence="1 2">
    <name type="scientific">Xanthomonas arboricola pv. guizotiae</name>
    <dbReference type="NCBI Taxonomy" id="487867"/>
    <lineage>
        <taxon>Bacteria</taxon>
        <taxon>Pseudomonadati</taxon>
        <taxon>Pseudomonadota</taxon>
        <taxon>Gammaproteobacteria</taxon>
        <taxon>Lysobacterales</taxon>
        <taxon>Lysobacteraceae</taxon>
        <taxon>Xanthomonas</taxon>
    </lineage>
</organism>
<dbReference type="Proteomes" id="UP000238049">
    <property type="component" value="Unassembled WGS sequence"/>
</dbReference>
<proteinExistence type="predicted"/>
<dbReference type="NCBIfam" id="TIGR02557">
    <property type="entry name" value="HpaP"/>
    <property type="match status" value="1"/>
</dbReference>
<dbReference type="InterPro" id="IPR013390">
    <property type="entry name" value="T3SS_HpaP"/>
</dbReference>
<dbReference type="RefSeq" id="WP_104562762.1">
    <property type="nucleotide sequence ID" value="NZ_MDSK01000012.1"/>
</dbReference>